<feature type="transmembrane region" description="Helical" evidence="1">
    <location>
        <begin position="27"/>
        <end position="46"/>
    </location>
</feature>
<dbReference type="Proteomes" id="UP000517106">
    <property type="component" value="Unassembled WGS sequence"/>
</dbReference>
<protein>
    <submittedName>
        <fullName evidence="2">Uncharacterized protein</fullName>
    </submittedName>
</protein>
<dbReference type="RefSeq" id="WP_182595836.1">
    <property type="nucleotide sequence ID" value="NZ_JACIVA010000040.1"/>
</dbReference>
<dbReference type="AlphaFoldDB" id="A0A7W3UKC2"/>
<dbReference type="EMBL" id="JACIVA010000040">
    <property type="protein sequence ID" value="MBB1097089.1"/>
    <property type="molecule type" value="Genomic_DNA"/>
</dbReference>
<keyword evidence="1" id="KW-0472">Membrane</keyword>
<accession>A0A7W3UKC2</accession>
<proteinExistence type="predicted"/>
<keyword evidence="1" id="KW-0812">Transmembrane</keyword>
<name>A0A7W3UKC2_9LACO</name>
<organism evidence="2 3">
    <name type="scientific">Limosilactobacillus rudii</name>
    <dbReference type="NCBI Taxonomy" id="2759755"/>
    <lineage>
        <taxon>Bacteria</taxon>
        <taxon>Bacillati</taxon>
        <taxon>Bacillota</taxon>
        <taxon>Bacilli</taxon>
        <taxon>Lactobacillales</taxon>
        <taxon>Lactobacillaceae</taxon>
        <taxon>Limosilactobacillus</taxon>
    </lineage>
</organism>
<keyword evidence="1" id="KW-1133">Transmembrane helix</keyword>
<evidence type="ECO:0000256" key="1">
    <source>
        <dbReference type="SAM" id="Phobius"/>
    </source>
</evidence>
<evidence type="ECO:0000313" key="3">
    <source>
        <dbReference type="Proteomes" id="UP000517106"/>
    </source>
</evidence>
<keyword evidence="3" id="KW-1185">Reference proteome</keyword>
<sequence length="138" mass="16317">MEKDGENKRLHLKMIEDVISRMGSNSFLIKGWSITAIGGLITLYVAKVKYSWSYNLLWIALGICLMFWISDAYYLQKERQYRKLYDLVRNKKEEDIDFSMHIPKTSESIFCCMCRPIFIFSYVPILLVLLIILYIDKP</sequence>
<comment type="caution">
    <text evidence="2">The sequence shown here is derived from an EMBL/GenBank/DDBJ whole genome shotgun (WGS) entry which is preliminary data.</text>
</comment>
<feature type="transmembrane region" description="Helical" evidence="1">
    <location>
        <begin position="117"/>
        <end position="135"/>
    </location>
</feature>
<reference evidence="2 3" key="1">
    <citation type="submission" date="2020-07" db="EMBL/GenBank/DDBJ databases">
        <title>Description of Limosilactobacillus balticus sp. nov., Limosilactobacillus agrestis sp. nov., Limosilactobacillus albertensis sp. nov., Limosilactobacillus rudii sp. nov., Limosilactobacillus fastidiosus sp. nov., five novel Limosilactobacillus species isolated from the vertebrate gastrointestinal tract, and proposal of 6 subspecies of Limosilactobacillus reuteri adapted to the gastrointestinal tract of specific vertebrate hosts.</title>
        <authorList>
            <person name="Li F."/>
            <person name="Cheng C."/>
            <person name="Zheng J."/>
            <person name="Quevedo R.M."/>
            <person name="Li J."/>
            <person name="Roos S."/>
            <person name="Gaenzle M.G."/>
            <person name="Walter J."/>
        </authorList>
    </citation>
    <scope>NUCLEOTIDE SEQUENCE [LARGE SCALE GENOMIC DNA]</scope>
    <source>
        <strain evidence="2 3">STM2_1</strain>
    </source>
</reference>
<gene>
    <name evidence="2" type="ORF">H5S09_03865</name>
</gene>
<evidence type="ECO:0000313" key="2">
    <source>
        <dbReference type="EMBL" id="MBB1097089.1"/>
    </source>
</evidence>
<feature type="transmembrane region" description="Helical" evidence="1">
    <location>
        <begin position="52"/>
        <end position="75"/>
    </location>
</feature>